<comment type="caution">
    <text evidence="1">The sequence shown here is derived from an EMBL/GenBank/DDBJ whole genome shotgun (WGS) entry which is preliminary data.</text>
</comment>
<dbReference type="AlphaFoldDB" id="A0A852ZFD5"/>
<reference evidence="1 2" key="1">
    <citation type="submission" date="2020-07" db="EMBL/GenBank/DDBJ databases">
        <title>Sequencing the genomes of 1000 actinobacteria strains.</title>
        <authorList>
            <person name="Klenk H.-P."/>
        </authorList>
    </citation>
    <scope>NUCLEOTIDE SEQUENCE [LARGE SCALE GENOMIC DNA]</scope>
    <source>
        <strain evidence="1 2">DSM 18448</strain>
    </source>
</reference>
<dbReference type="CDD" id="cd15482">
    <property type="entry name" value="Sialidase_non-viral"/>
    <property type="match status" value="1"/>
</dbReference>
<accession>A0A852ZFD5</accession>
<organism evidence="1 2">
    <name type="scientific">Actinopolymorpha rutila</name>
    <dbReference type="NCBI Taxonomy" id="446787"/>
    <lineage>
        <taxon>Bacteria</taxon>
        <taxon>Bacillati</taxon>
        <taxon>Actinomycetota</taxon>
        <taxon>Actinomycetes</taxon>
        <taxon>Propionibacteriales</taxon>
        <taxon>Actinopolymorphaceae</taxon>
        <taxon>Actinopolymorpha</taxon>
    </lineage>
</organism>
<dbReference type="InterPro" id="IPR036278">
    <property type="entry name" value="Sialidase_sf"/>
</dbReference>
<dbReference type="Gene3D" id="2.120.10.10">
    <property type="match status" value="1"/>
</dbReference>
<dbReference type="RefSeq" id="WP_202889328.1">
    <property type="nucleotide sequence ID" value="NZ_BAAARR010000016.1"/>
</dbReference>
<dbReference type="EMBL" id="JACBZH010000001">
    <property type="protein sequence ID" value="NYH90865.1"/>
    <property type="molecule type" value="Genomic_DNA"/>
</dbReference>
<name>A0A852ZFD5_9ACTN</name>
<evidence type="ECO:0000313" key="2">
    <source>
        <dbReference type="Proteomes" id="UP000579605"/>
    </source>
</evidence>
<protein>
    <recommendedName>
        <fullName evidence="3">BNR repeat-like domain-containing protein</fullName>
    </recommendedName>
</protein>
<gene>
    <name evidence="1" type="ORF">F4554_003503</name>
</gene>
<evidence type="ECO:0008006" key="3">
    <source>
        <dbReference type="Google" id="ProtNLM"/>
    </source>
</evidence>
<evidence type="ECO:0000313" key="1">
    <source>
        <dbReference type="EMBL" id="NYH90865.1"/>
    </source>
</evidence>
<dbReference type="Proteomes" id="UP000579605">
    <property type="component" value="Unassembled WGS sequence"/>
</dbReference>
<keyword evidence="2" id="KW-1185">Reference proteome</keyword>
<sequence>MTRVLPTFRTTVYDQPGRFAGWPANYGMWAFGDEVVVVFLLGHIGPLKGVHARDTARPFVPVVARSLDGGVTWVLEEFTGVRPGAATLSGDEHQDEPLKAEPRLRPEDFAALDEPIDFTDPECLVLCARTGLLAGSRSWFYVSRDRARSWSGPHELPSFDQPGISARTDLVTLGPRKALWLLTASKSDGSEGRVFAAHTADGGRSFTRRGYLGDEPAGMSIMPSSVLADDGSLLTAVRCHGPRDGRNEYWIDLYRSADEGTTWEHVARPVGDTGTAGNPPALRRVGGRLVCIYGFRGRPSGLRYVTSGDEGRSWSEPITVTSDTPMRDMGYPRAVVMGDGSVLACFYNNRGDESERFIEAVRWRP</sequence>
<proteinExistence type="predicted"/>
<dbReference type="SUPFAM" id="SSF50939">
    <property type="entry name" value="Sialidases"/>
    <property type="match status" value="1"/>
</dbReference>